<dbReference type="PROSITE" id="PS50076">
    <property type="entry name" value="DNAJ_2"/>
    <property type="match status" value="1"/>
</dbReference>
<dbReference type="EMBL" id="MCGE01000001">
    <property type="protein sequence ID" value="ORZ25715.1"/>
    <property type="molecule type" value="Genomic_DNA"/>
</dbReference>
<dbReference type="PRINTS" id="PR00625">
    <property type="entry name" value="JDOMAIN"/>
</dbReference>
<dbReference type="InterPro" id="IPR051948">
    <property type="entry name" value="Hsp70_co-chaperone_J-domain"/>
</dbReference>
<dbReference type="GO" id="GO:0036503">
    <property type="term" value="P:ERAD pathway"/>
    <property type="evidence" value="ECO:0007669"/>
    <property type="project" value="TreeGrafter"/>
</dbReference>
<dbReference type="CDD" id="cd06257">
    <property type="entry name" value="DnaJ"/>
    <property type="match status" value="1"/>
</dbReference>
<organism evidence="4 5">
    <name type="scientific">Absidia repens</name>
    <dbReference type="NCBI Taxonomy" id="90262"/>
    <lineage>
        <taxon>Eukaryota</taxon>
        <taxon>Fungi</taxon>
        <taxon>Fungi incertae sedis</taxon>
        <taxon>Mucoromycota</taxon>
        <taxon>Mucoromycotina</taxon>
        <taxon>Mucoromycetes</taxon>
        <taxon>Mucorales</taxon>
        <taxon>Cunninghamellaceae</taxon>
        <taxon>Absidia</taxon>
    </lineage>
</organism>
<evidence type="ECO:0000259" key="3">
    <source>
        <dbReference type="PROSITE" id="PS50076"/>
    </source>
</evidence>
<dbReference type="OrthoDB" id="10250354at2759"/>
<feature type="region of interest" description="Disordered" evidence="2">
    <location>
        <begin position="230"/>
        <end position="273"/>
    </location>
</feature>
<keyword evidence="5" id="KW-1185">Reference proteome</keyword>
<dbReference type="PANTHER" id="PTHR44360:SF1">
    <property type="entry name" value="DNAJ HOMOLOG SUBFAMILY B MEMBER 9"/>
    <property type="match status" value="1"/>
</dbReference>
<evidence type="ECO:0000313" key="5">
    <source>
        <dbReference type="Proteomes" id="UP000193560"/>
    </source>
</evidence>
<protein>
    <submittedName>
        <fullName evidence="4">DnaJ domain-domain-containing protein</fullName>
    </submittedName>
</protein>
<dbReference type="STRING" id="90262.A0A1X2J1R8"/>
<feature type="region of interest" description="Disordered" evidence="2">
    <location>
        <begin position="64"/>
        <end position="83"/>
    </location>
</feature>
<dbReference type="InterPro" id="IPR018253">
    <property type="entry name" value="DnaJ_domain_CS"/>
</dbReference>
<dbReference type="AlphaFoldDB" id="A0A1X2J1R8"/>
<dbReference type="Pfam" id="PF00226">
    <property type="entry name" value="DnaJ"/>
    <property type="match status" value="1"/>
</dbReference>
<dbReference type="GO" id="GO:0005783">
    <property type="term" value="C:endoplasmic reticulum"/>
    <property type="evidence" value="ECO:0007669"/>
    <property type="project" value="TreeGrafter"/>
</dbReference>
<name>A0A1X2J1R8_9FUNG</name>
<gene>
    <name evidence="4" type="ORF">BCR42DRAFT_400746</name>
</gene>
<dbReference type="InterPro" id="IPR001623">
    <property type="entry name" value="DnaJ_domain"/>
</dbReference>
<feature type="compositionally biased region" description="Low complexity" evidence="2">
    <location>
        <begin position="248"/>
        <end position="258"/>
    </location>
</feature>
<comment type="caution">
    <text evidence="4">The sequence shown here is derived from an EMBL/GenBank/DDBJ whole genome shotgun (WGS) entry which is preliminary data.</text>
</comment>
<feature type="domain" description="J" evidence="3">
    <location>
        <begin position="2"/>
        <end position="66"/>
    </location>
</feature>
<keyword evidence="1" id="KW-0143">Chaperone</keyword>
<dbReference type="GO" id="GO:0051087">
    <property type="term" value="F:protein-folding chaperone binding"/>
    <property type="evidence" value="ECO:0007669"/>
    <property type="project" value="TreeGrafter"/>
</dbReference>
<evidence type="ECO:0000256" key="2">
    <source>
        <dbReference type="SAM" id="MobiDB-lite"/>
    </source>
</evidence>
<dbReference type="Gene3D" id="1.10.287.110">
    <property type="entry name" value="DnaJ domain"/>
    <property type="match status" value="1"/>
</dbReference>
<dbReference type="Proteomes" id="UP000193560">
    <property type="component" value="Unassembled WGS sequence"/>
</dbReference>
<dbReference type="InterPro" id="IPR036869">
    <property type="entry name" value="J_dom_sf"/>
</dbReference>
<evidence type="ECO:0000256" key="1">
    <source>
        <dbReference type="ARBA" id="ARBA00023186"/>
    </source>
</evidence>
<feature type="compositionally biased region" description="Polar residues" evidence="2">
    <location>
        <begin position="70"/>
        <end position="83"/>
    </location>
</feature>
<evidence type="ECO:0000313" key="4">
    <source>
        <dbReference type="EMBL" id="ORZ25715.1"/>
    </source>
</evidence>
<dbReference type="SUPFAM" id="SSF46565">
    <property type="entry name" value="Chaperone J-domain"/>
    <property type="match status" value="1"/>
</dbReference>
<proteinExistence type="predicted"/>
<dbReference type="SMART" id="SM00271">
    <property type="entry name" value="DnaJ"/>
    <property type="match status" value="1"/>
</dbReference>
<reference evidence="4 5" key="1">
    <citation type="submission" date="2016-07" db="EMBL/GenBank/DDBJ databases">
        <title>Pervasive Adenine N6-methylation of Active Genes in Fungi.</title>
        <authorList>
            <consortium name="DOE Joint Genome Institute"/>
            <person name="Mondo S.J."/>
            <person name="Dannebaum R.O."/>
            <person name="Kuo R.C."/>
            <person name="Labutti K."/>
            <person name="Haridas S."/>
            <person name="Kuo A."/>
            <person name="Salamov A."/>
            <person name="Ahrendt S.R."/>
            <person name="Lipzen A."/>
            <person name="Sullivan W."/>
            <person name="Andreopoulos W.B."/>
            <person name="Clum A."/>
            <person name="Lindquist E."/>
            <person name="Daum C."/>
            <person name="Ramamoorthy G.K."/>
            <person name="Gryganskyi A."/>
            <person name="Culley D."/>
            <person name="Magnuson J.K."/>
            <person name="James T.Y."/>
            <person name="O'Malley M.A."/>
            <person name="Stajich J.E."/>
            <person name="Spatafora J.W."/>
            <person name="Visel A."/>
            <person name="Grigoriev I.V."/>
        </authorList>
    </citation>
    <scope>NUCLEOTIDE SEQUENCE [LARGE SCALE GENOMIC DNA]</scope>
    <source>
        <strain evidence="4 5">NRRL 1336</strain>
    </source>
</reference>
<sequence length="287" mass="32142">MDFYNVLDLSENASDADIKKAYRKLALKYHPDKNKEPSAQKKFQDISHAYQILSDPELRRKYDRERHLQAPSSPTHPQPHYQTYHNAPYQRQQSHYHPSPTQHTFSANSIYSDFLFQDPMDIFAQFFGAQDPFAEFFDSMQTRPTSAMMNMSNIGGGGGGTISKSVSTTIVNGVKTTITTIQDGNGTQIIEDHGNGRRRVIVNGVETQNTLMDTGPKRDVDKTQASLISNASVSNGNQQRLQPPPLSSSPLYSTQQSLNQSLSPAGHEQERPNRNDSLLKLFCCPCC</sequence>
<dbReference type="PROSITE" id="PS00636">
    <property type="entry name" value="DNAJ_1"/>
    <property type="match status" value="1"/>
</dbReference>
<accession>A0A1X2J1R8</accession>
<dbReference type="PANTHER" id="PTHR44360">
    <property type="entry name" value="DNAJ HOMOLOG SUBFAMILY B MEMBER 9"/>
    <property type="match status" value="1"/>
</dbReference>
<dbReference type="GO" id="GO:0051787">
    <property type="term" value="F:misfolded protein binding"/>
    <property type="evidence" value="ECO:0007669"/>
    <property type="project" value="TreeGrafter"/>
</dbReference>